<protein>
    <recommendedName>
        <fullName evidence="1">mRNA interferase</fullName>
        <ecNumber evidence="1">3.1.-.-</ecNumber>
    </recommendedName>
</protein>
<evidence type="ECO:0000256" key="1">
    <source>
        <dbReference type="PIRNR" id="PIRNR033490"/>
    </source>
</evidence>
<sequence length="111" mass="12479">MVKVKPVKRFEVHLISLDPTKGSEIKKTRPCLIISPDEMNKHIRTVIIAPMTSTIKNYPTRVTTTFQGKKGQIVLDQIRTVDKTRLIKSLGTISSSAEEKVLSTLQEMFAP</sequence>
<keyword evidence="1" id="KW-0378">Hydrolase</keyword>
<proteinExistence type="inferred from homology"/>
<dbReference type="PANTHER" id="PTHR33988:SF2">
    <property type="entry name" value="ENDORIBONUCLEASE MAZF"/>
    <property type="match status" value="1"/>
</dbReference>
<dbReference type="GO" id="GO:0003677">
    <property type="term" value="F:DNA binding"/>
    <property type="evidence" value="ECO:0007669"/>
    <property type="project" value="InterPro"/>
</dbReference>
<dbReference type="AlphaFoldDB" id="A0A9X2L5G6"/>
<dbReference type="PANTHER" id="PTHR33988">
    <property type="entry name" value="ENDORIBONUCLEASE MAZF-RELATED"/>
    <property type="match status" value="1"/>
</dbReference>
<gene>
    <name evidence="2" type="ORF">NM125_14170</name>
</gene>
<dbReference type="SUPFAM" id="SSF50118">
    <property type="entry name" value="Cell growth inhibitor/plasmid maintenance toxic component"/>
    <property type="match status" value="1"/>
</dbReference>
<reference evidence="2" key="1">
    <citation type="submission" date="2022-06" db="EMBL/GenBank/DDBJ databases">
        <title>Gracilimonas sp. CAU 1638 isolated from sea sediment.</title>
        <authorList>
            <person name="Kim W."/>
        </authorList>
    </citation>
    <scope>NUCLEOTIDE SEQUENCE</scope>
    <source>
        <strain evidence="2">CAU 1638</strain>
    </source>
</reference>
<accession>A0A9X2L5G6</accession>
<dbReference type="Gene3D" id="2.30.30.110">
    <property type="match status" value="1"/>
</dbReference>
<dbReference type="InterPro" id="IPR003477">
    <property type="entry name" value="PemK-like"/>
</dbReference>
<dbReference type="EMBL" id="JANDBC010000003">
    <property type="protein sequence ID" value="MCP9292731.1"/>
    <property type="molecule type" value="Genomic_DNA"/>
</dbReference>
<evidence type="ECO:0000313" key="2">
    <source>
        <dbReference type="EMBL" id="MCP9292731.1"/>
    </source>
</evidence>
<keyword evidence="3" id="KW-1185">Reference proteome</keyword>
<dbReference type="GO" id="GO:0004521">
    <property type="term" value="F:RNA endonuclease activity"/>
    <property type="evidence" value="ECO:0007669"/>
    <property type="project" value="TreeGrafter"/>
</dbReference>
<evidence type="ECO:0000313" key="3">
    <source>
        <dbReference type="Proteomes" id="UP001139125"/>
    </source>
</evidence>
<dbReference type="RefSeq" id="WP_255135629.1">
    <property type="nucleotide sequence ID" value="NZ_JANDBC010000003.1"/>
</dbReference>
<comment type="similarity">
    <text evidence="1">Belongs to the PemK/MazF family.</text>
</comment>
<dbReference type="Pfam" id="PF02452">
    <property type="entry name" value="PemK_toxin"/>
    <property type="match status" value="1"/>
</dbReference>
<dbReference type="InterPro" id="IPR011067">
    <property type="entry name" value="Plasmid_toxin/cell-grow_inhib"/>
</dbReference>
<dbReference type="Proteomes" id="UP001139125">
    <property type="component" value="Unassembled WGS sequence"/>
</dbReference>
<dbReference type="GO" id="GO:0016075">
    <property type="term" value="P:rRNA catabolic process"/>
    <property type="evidence" value="ECO:0007669"/>
    <property type="project" value="TreeGrafter"/>
</dbReference>
<organism evidence="2 3">
    <name type="scientific">Gracilimonas sediminicola</name>
    <dbReference type="NCBI Taxonomy" id="2952158"/>
    <lineage>
        <taxon>Bacteria</taxon>
        <taxon>Pseudomonadati</taxon>
        <taxon>Balneolota</taxon>
        <taxon>Balneolia</taxon>
        <taxon>Balneolales</taxon>
        <taxon>Balneolaceae</taxon>
        <taxon>Gracilimonas</taxon>
    </lineage>
</organism>
<dbReference type="GO" id="GO:0006402">
    <property type="term" value="P:mRNA catabolic process"/>
    <property type="evidence" value="ECO:0007669"/>
    <property type="project" value="TreeGrafter"/>
</dbReference>
<dbReference type="PIRSF" id="PIRSF033490">
    <property type="entry name" value="MazF"/>
    <property type="match status" value="1"/>
</dbReference>
<comment type="caution">
    <text evidence="2">The sequence shown here is derived from an EMBL/GenBank/DDBJ whole genome shotgun (WGS) entry which is preliminary data.</text>
</comment>
<keyword evidence="1" id="KW-0255">Endonuclease</keyword>
<dbReference type="GO" id="GO:0016787">
    <property type="term" value="F:hydrolase activity"/>
    <property type="evidence" value="ECO:0007669"/>
    <property type="project" value="UniProtKB-KW"/>
</dbReference>
<dbReference type="EC" id="3.1.-.-" evidence="1"/>
<comment type="function">
    <text evidence="1">Toxic component of a type II toxin-antitoxin (TA) system.</text>
</comment>
<keyword evidence="1" id="KW-0540">Nuclease</keyword>
<name>A0A9X2L5G6_9BACT</name>